<dbReference type="SUPFAM" id="SSF53448">
    <property type="entry name" value="Nucleotide-diphospho-sugar transferases"/>
    <property type="match status" value="1"/>
</dbReference>
<keyword evidence="3" id="KW-1185">Reference proteome</keyword>
<dbReference type="RefSeq" id="WP_155316843.1">
    <property type="nucleotide sequence ID" value="NZ_AP021874.1"/>
</dbReference>
<gene>
    <name evidence="2" type="ORF">DSCA_26470</name>
</gene>
<dbReference type="OrthoDB" id="5291101at2"/>
<dbReference type="InterPro" id="IPR001173">
    <property type="entry name" value="Glyco_trans_2-like"/>
</dbReference>
<dbReference type="EMBL" id="AP021874">
    <property type="protein sequence ID" value="BBO68717.1"/>
    <property type="molecule type" value="Genomic_DNA"/>
</dbReference>
<dbReference type="Proteomes" id="UP000427906">
    <property type="component" value="Chromosome"/>
</dbReference>
<keyword evidence="2" id="KW-0808">Transferase</keyword>
<dbReference type="AlphaFoldDB" id="A0A5K7YVM4"/>
<name>A0A5K7YVM4_9BACT</name>
<dbReference type="Pfam" id="PF00535">
    <property type="entry name" value="Glycos_transf_2"/>
    <property type="match status" value="1"/>
</dbReference>
<feature type="domain" description="Glycosyltransferase 2-like" evidence="1">
    <location>
        <begin position="10"/>
        <end position="168"/>
    </location>
</feature>
<dbReference type="InterPro" id="IPR050834">
    <property type="entry name" value="Glycosyltransf_2"/>
</dbReference>
<evidence type="ECO:0000259" key="1">
    <source>
        <dbReference type="Pfam" id="PF00535"/>
    </source>
</evidence>
<dbReference type="PANTHER" id="PTHR43685">
    <property type="entry name" value="GLYCOSYLTRANSFERASE"/>
    <property type="match status" value="1"/>
</dbReference>
<dbReference type="GO" id="GO:0016740">
    <property type="term" value="F:transferase activity"/>
    <property type="evidence" value="ECO:0007669"/>
    <property type="project" value="UniProtKB-KW"/>
</dbReference>
<sequence>MNHAPPPTVSVILPTWNRGWTLTDAIDSVLDQDFGPLELIVVDDGSTDNTAQLLSAYGDRLRVIRQANGGVSAARNTGIRAAGGDLIALLDSDDVWLPGKVTAQVAFFREHPDALICQTEEIWIRNGVRVNPGKRHRKQTGMIFEPSLALCLVSPSAVMMRRRLLDEVGLFDERLPACEDYDLWLRIAWRHPIHLIDRPLIVKHGGHDDQLSRMPELDKYRIRSIARLLDSGCLSPDQREAAAAVLKTKCAIYAQGCRKRGRMDDGQYYDRLAEKYRQQENHCG</sequence>
<proteinExistence type="predicted"/>
<dbReference type="Gene3D" id="3.90.550.10">
    <property type="entry name" value="Spore Coat Polysaccharide Biosynthesis Protein SpsA, Chain A"/>
    <property type="match status" value="1"/>
</dbReference>
<evidence type="ECO:0000313" key="3">
    <source>
        <dbReference type="Proteomes" id="UP000427906"/>
    </source>
</evidence>
<evidence type="ECO:0000313" key="2">
    <source>
        <dbReference type="EMBL" id="BBO68717.1"/>
    </source>
</evidence>
<dbReference type="KEGG" id="dalk:DSCA_26470"/>
<accession>A0A5K7YVM4</accession>
<dbReference type="InterPro" id="IPR029044">
    <property type="entry name" value="Nucleotide-diphossugar_trans"/>
</dbReference>
<dbReference type="PANTHER" id="PTHR43685:SF2">
    <property type="entry name" value="GLYCOSYLTRANSFERASE 2-LIKE DOMAIN-CONTAINING PROTEIN"/>
    <property type="match status" value="1"/>
</dbReference>
<organism evidence="2 3">
    <name type="scientific">Desulfosarcina alkanivorans</name>
    <dbReference type="NCBI Taxonomy" id="571177"/>
    <lineage>
        <taxon>Bacteria</taxon>
        <taxon>Pseudomonadati</taxon>
        <taxon>Thermodesulfobacteriota</taxon>
        <taxon>Desulfobacteria</taxon>
        <taxon>Desulfobacterales</taxon>
        <taxon>Desulfosarcinaceae</taxon>
        <taxon>Desulfosarcina</taxon>
    </lineage>
</organism>
<protein>
    <submittedName>
        <fullName evidence="2">Glycosyl transferase</fullName>
    </submittedName>
</protein>
<reference evidence="2 3" key="1">
    <citation type="submission" date="2019-11" db="EMBL/GenBank/DDBJ databases">
        <title>Comparative genomics of hydrocarbon-degrading Desulfosarcina strains.</title>
        <authorList>
            <person name="Watanabe M."/>
            <person name="Kojima H."/>
            <person name="Fukui M."/>
        </authorList>
    </citation>
    <scope>NUCLEOTIDE SEQUENCE [LARGE SCALE GENOMIC DNA]</scope>
    <source>
        <strain evidence="2 3">PL12</strain>
    </source>
</reference>